<reference evidence="2 3" key="1">
    <citation type="submission" date="2024-11" db="EMBL/GenBank/DDBJ databases">
        <title>A near-complete genome assembly of Cinchona calisaya.</title>
        <authorList>
            <person name="Lian D.C."/>
            <person name="Zhao X.W."/>
            <person name="Wei L."/>
        </authorList>
    </citation>
    <scope>NUCLEOTIDE SEQUENCE [LARGE SCALE GENOMIC DNA]</scope>
    <source>
        <tissue evidence="2">Nenye</tissue>
    </source>
</reference>
<gene>
    <name evidence="2" type="ORF">ACH5RR_016018</name>
</gene>
<keyword evidence="3" id="KW-1185">Reference proteome</keyword>
<dbReference type="EMBL" id="JBJUIK010000007">
    <property type="protein sequence ID" value="KAL3523184.1"/>
    <property type="molecule type" value="Genomic_DNA"/>
</dbReference>
<comment type="caution">
    <text evidence="2">The sequence shown here is derived from an EMBL/GenBank/DDBJ whole genome shotgun (WGS) entry which is preliminary data.</text>
</comment>
<organism evidence="2 3">
    <name type="scientific">Cinchona calisaya</name>
    <dbReference type="NCBI Taxonomy" id="153742"/>
    <lineage>
        <taxon>Eukaryota</taxon>
        <taxon>Viridiplantae</taxon>
        <taxon>Streptophyta</taxon>
        <taxon>Embryophyta</taxon>
        <taxon>Tracheophyta</taxon>
        <taxon>Spermatophyta</taxon>
        <taxon>Magnoliopsida</taxon>
        <taxon>eudicotyledons</taxon>
        <taxon>Gunneridae</taxon>
        <taxon>Pentapetalae</taxon>
        <taxon>asterids</taxon>
        <taxon>lamiids</taxon>
        <taxon>Gentianales</taxon>
        <taxon>Rubiaceae</taxon>
        <taxon>Cinchonoideae</taxon>
        <taxon>Cinchoneae</taxon>
        <taxon>Cinchona</taxon>
    </lineage>
</organism>
<evidence type="ECO:0000313" key="3">
    <source>
        <dbReference type="Proteomes" id="UP001630127"/>
    </source>
</evidence>
<feature type="region of interest" description="Disordered" evidence="1">
    <location>
        <begin position="1"/>
        <end position="30"/>
    </location>
</feature>
<dbReference type="Proteomes" id="UP001630127">
    <property type="component" value="Unassembled WGS sequence"/>
</dbReference>
<sequence>MKNNQKDVNGGTPNPTSTEGFTSNANLRQGIDSRNLVVETVERASTQSQAVKTVQWVPKNGESLWNDALPEAMHQLSETSQVDLA</sequence>
<protein>
    <submittedName>
        <fullName evidence="2">Uncharacterized protein</fullName>
    </submittedName>
</protein>
<accession>A0ABD2ZUU1</accession>
<dbReference type="AlphaFoldDB" id="A0ABD2ZUU1"/>
<evidence type="ECO:0000313" key="2">
    <source>
        <dbReference type="EMBL" id="KAL3523184.1"/>
    </source>
</evidence>
<feature type="compositionally biased region" description="Polar residues" evidence="1">
    <location>
        <begin position="1"/>
        <end position="27"/>
    </location>
</feature>
<proteinExistence type="predicted"/>
<name>A0ABD2ZUU1_9GENT</name>
<evidence type="ECO:0000256" key="1">
    <source>
        <dbReference type="SAM" id="MobiDB-lite"/>
    </source>
</evidence>